<feature type="transmembrane region" description="Helical" evidence="8">
    <location>
        <begin position="256"/>
        <end position="278"/>
    </location>
</feature>
<feature type="transmembrane region" description="Helical" evidence="8">
    <location>
        <begin position="184"/>
        <end position="202"/>
    </location>
</feature>
<evidence type="ECO:0000256" key="6">
    <source>
        <dbReference type="ARBA" id="ARBA00023136"/>
    </source>
</evidence>
<dbReference type="Gene3D" id="1.20.1740.10">
    <property type="entry name" value="Amino acid/polyamine transporter I"/>
    <property type="match status" value="1"/>
</dbReference>
<feature type="transmembrane region" description="Helical" evidence="8">
    <location>
        <begin position="41"/>
        <end position="59"/>
    </location>
</feature>
<sequence>MSTSTSTDQHDPGQAPETATEAATATAEKAKLQRHFGRADIFFFLVCTLFGIDGLGTLATQGGAGFSWLLVCLVLFAVPSAMILAELGAAYTDEGGPYVWTRMAFGRAAGAVNNFFYWVTNPVWMGGTLVATAASGLLVFFGTGGDATSKALLYGLGIPFIWAGVLFAVLSFRVGKWIATIGAYARFALMGLFLVVIALYAAQHGVHGIGAGDFAPSYSSFVALVPLILFSMVGFELPSAAGEEMENAAEDVPAGIAKSVITTGLLYGLPVLGILLVLPADQATGLAGFPDALKQALTVLGGEVHTGADGTVTSTLSGLGLVAGWAMGILIALVAFTSGLTWIMGSDRTLAVSCYDGAGPRSLGVFSSRFGTPLRVNVLSGLVSTVVLVATVEITSGDAYKLFTAALSLAISTTLISYLGIFPAALVLRRRDPDTPRPYRAPALPLLTFLSCAAIVFCTVQVLFPGLGDSWFAGDYLPEQWTHGERYTFLLTELVPLVLFVALGLWFWWAGRAHTRRLGAPLSPVEQGPHPAG</sequence>
<keyword evidence="10" id="KW-1185">Reference proteome</keyword>
<protein>
    <submittedName>
        <fullName evidence="9">APC family permease</fullName>
    </submittedName>
</protein>
<evidence type="ECO:0000256" key="4">
    <source>
        <dbReference type="ARBA" id="ARBA00022692"/>
    </source>
</evidence>
<accession>A0ABT6C4K9</accession>
<comment type="subcellular location">
    <subcellularLocation>
        <location evidence="1">Cell membrane</location>
        <topology evidence="1">Multi-pass membrane protein</topology>
    </subcellularLocation>
</comment>
<evidence type="ECO:0000256" key="1">
    <source>
        <dbReference type="ARBA" id="ARBA00004651"/>
    </source>
</evidence>
<evidence type="ECO:0000313" key="10">
    <source>
        <dbReference type="Proteomes" id="UP001528912"/>
    </source>
</evidence>
<gene>
    <name evidence="9" type="ORF">P4R38_03090</name>
</gene>
<dbReference type="EMBL" id="JAROAV010000009">
    <property type="protein sequence ID" value="MDF8263232.1"/>
    <property type="molecule type" value="Genomic_DNA"/>
</dbReference>
<evidence type="ECO:0000256" key="8">
    <source>
        <dbReference type="SAM" id="Phobius"/>
    </source>
</evidence>
<feature type="transmembrane region" description="Helical" evidence="8">
    <location>
        <begin position="402"/>
        <end position="426"/>
    </location>
</feature>
<evidence type="ECO:0000256" key="7">
    <source>
        <dbReference type="SAM" id="MobiDB-lite"/>
    </source>
</evidence>
<proteinExistence type="predicted"/>
<evidence type="ECO:0000256" key="5">
    <source>
        <dbReference type="ARBA" id="ARBA00022989"/>
    </source>
</evidence>
<feature type="transmembrane region" description="Helical" evidence="8">
    <location>
        <begin position="151"/>
        <end position="172"/>
    </location>
</feature>
<keyword evidence="5 8" id="KW-1133">Transmembrane helix</keyword>
<feature type="transmembrane region" description="Helical" evidence="8">
    <location>
        <begin position="446"/>
        <end position="467"/>
    </location>
</feature>
<keyword evidence="6 8" id="KW-0472">Membrane</keyword>
<dbReference type="RefSeq" id="WP_277191002.1">
    <property type="nucleotide sequence ID" value="NZ_JAROAV010000009.1"/>
</dbReference>
<dbReference type="InterPro" id="IPR002293">
    <property type="entry name" value="AA/rel_permease1"/>
</dbReference>
<dbReference type="PANTHER" id="PTHR42770">
    <property type="entry name" value="AMINO ACID TRANSPORTER-RELATED"/>
    <property type="match status" value="1"/>
</dbReference>
<feature type="transmembrane region" description="Helical" evidence="8">
    <location>
        <begin position="214"/>
        <end position="235"/>
    </location>
</feature>
<dbReference type="InterPro" id="IPR050367">
    <property type="entry name" value="APC_superfamily"/>
</dbReference>
<keyword evidence="3" id="KW-1003">Cell membrane</keyword>
<feature type="region of interest" description="Disordered" evidence="7">
    <location>
        <begin position="1"/>
        <end position="24"/>
    </location>
</feature>
<comment type="caution">
    <text evidence="9">The sequence shown here is derived from an EMBL/GenBank/DDBJ whole genome shotgun (WGS) entry which is preliminary data.</text>
</comment>
<evidence type="ECO:0000256" key="3">
    <source>
        <dbReference type="ARBA" id="ARBA00022475"/>
    </source>
</evidence>
<feature type="transmembrane region" description="Helical" evidence="8">
    <location>
        <begin position="322"/>
        <end position="343"/>
    </location>
</feature>
<dbReference type="PANTHER" id="PTHR42770:SF15">
    <property type="entry name" value="GLUTAMATE_GAMMA-AMINOBUTYRATE ANTIPORTER-RELATED"/>
    <property type="match status" value="1"/>
</dbReference>
<name>A0ABT6C4K9_9MICO</name>
<feature type="transmembrane region" description="Helical" evidence="8">
    <location>
        <begin position="376"/>
        <end position="396"/>
    </location>
</feature>
<dbReference type="Proteomes" id="UP001528912">
    <property type="component" value="Unassembled WGS sequence"/>
</dbReference>
<feature type="transmembrane region" description="Helical" evidence="8">
    <location>
        <begin position="487"/>
        <end position="509"/>
    </location>
</feature>
<keyword evidence="4 8" id="KW-0812">Transmembrane</keyword>
<reference evidence="9 10" key="1">
    <citation type="submission" date="2023-03" db="EMBL/GenBank/DDBJ databases">
        <title>YIM 133296 draft genome.</title>
        <authorList>
            <person name="Xiong L."/>
        </authorList>
    </citation>
    <scope>NUCLEOTIDE SEQUENCE [LARGE SCALE GENOMIC DNA]</scope>
    <source>
        <strain evidence="9 10">YIM 133296</strain>
    </source>
</reference>
<feature type="transmembrane region" description="Helical" evidence="8">
    <location>
        <begin position="65"/>
        <end position="85"/>
    </location>
</feature>
<keyword evidence="2" id="KW-0813">Transport</keyword>
<dbReference type="Pfam" id="PF13520">
    <property type="entry name" value="AA_permease_2"/>
    <property type="match status" value="1"/>
</dbReference>
<evidence type="ECO:0000313" key="9">
    <source>
        <dbReference type="EMBL" id="MDF8263232.1"/>
    </source>
</evidence>
<dbReference type="PIRSF" id="PIRSF006060">
    <property type="entry name" value="AA_transporter"/>
    <property type="match status" value="1"/>
</dbReference>
<evidence type="ECO:0000256" key="2">
    <source>
        <dbReference type="ARBA" id="ARBA00022448"/>
    </source>
</evidence>
<organism evidence="9 10">
    <name type="scientific">Luteipulveratus flavus</name>
    <dbReference type="NCBI Taxonomy" id="3031728"/>
    <lineage>
        <taxon>Bacteria</taxon>
        <taxon>Bacillati</taxon>
        <taxon>Actinomycetota</taxon>
        <taxon>Actinomycetes</taxon>
        <taxon>Micrococcales</taxon>
        <taxon>Dermacoccaceae</taxon>
        <taxon>Luteipulveratus</taxon>
    </lineage>
</organism>